<evidence type="ECO:0000259" key="3">
    <source>
        <dbReference type="Pfam" id="PF07587"/>
    </source>
</evidence>
<proteinExistence type="predicted"/>
<dbReference type="OrthoDB" id="127107at2"/>
<feature type="chain" id="PRO_5022699525" evidence="1">
    <location>
        <begin position="21"/>
        <end position="1024"/>
    </location>
</feature>
<dbReference type="InterPro" id="IPR011429">
    <property type="entry name" value="Cyt_c_Planctomycete-type"/>
</dbReference>
<accession>A0A5C5V7R0</accession>
<reference evidence="5 6" key="1">
    <citation type="submission" date="2019-02" db="EMBL/GenBank/DDBJ databases">
        <title>Deep-cultivation of Planctomycetes and their phenomic and genomic characterization uncovers novel biology.</title>
        <authorList>
            <person name="Wiegand S."/>
            <person name="Jogler M."/>
            <person name="Boedeker C."/>
            <person name="Pinto D."/>
            <person name="Vollmers J."/>
            <person name="Rivas-Marin E."/>
            <person name="Kohn T."/>
            <person name="Peeters S.H."/>
            <person name="Heuer A."/>
            <person name="Rast P."/>
            <person name="Oberbeckmann S."/>
            <person name="Bunk B."/>
            <person name="Jeske O."/>
            <person name="Meyerdierks A."/>
            <person name="Storesund J.E."/>
            <person name="Kallscheuer N."/>
            <person name="Luecker S."/>
            <person name="Lage O.M."/>
            <person name="Pohl T."/>
            <person name="Merkel B.J."/>
            <person name="Hornburger P."/>
            <person name="Mueller R.-W."/>
            <person name="Bruemmer F."/>
            <person name="Labrenz M."/>
            <person name="Spormann A.M."/>
            <person name="Op Den Camp H."/>
            <person name="Overmann J."/>
            <person name="Amann R."/>
            <person name="Jetten M.S.M."/>
            <person name="Mascher T."/>
            <person name="Medema M.H."/>
            <person name="Devos D.P."/>
            <person name="Kaster A.-K."/>
            <person name="Ovreas L."/>
            <person name="Rohde M."/>
            <person name="Galperin M.Y."/>
            <person name="Jogler C."/>
        </authorList>
    </citation>
    <scope>NUCLEOTIDE SEQUENCE [LARGE SCALE GENOMIC DNA]</scope>
    <source>
        <strain evidence="5 6">Enr8</strain>
    </source>
</reference>
<dbReference type="GO" id="GO:0009055">
    <property type="term" value="F:electron transfer activity"/>
    <property type="evidence" value="ECO:0007669"/>
    <property type="project" value="InterPro"/>
</dbReference>
<dbReference type="InterPro" id="IPR036909">
    <property type="entry name" value="Cyt_c-like_dom_sf"/>
</dbReference>
<dbReference type="Pfam" id="PF07635">
    <property type="entry name" value="PSCyt1"/>
    <property type="match status" value="1"/>
</dbReference>
<keyword evidence="1" id="KW-0732">Signal</keyword>
<evidence type="ECO:0000313" key="5">
    <source>
        <dbReference type="EMBL" id="TWT34556.1"/>
    </source>
</evidence>
<dbReference type="Proteomes" id="UP000318878">
    <property type="component" value="Unassembled WGS sequence"/>
</dbReference>
<dbReference type="Pfam" id="PF07583">
    <property type="entry name" value="PSCyt2"/>
    <property type="match status" value="1"/>
</dbReference>
<dbReference type="PANTHER" id="PTHR35889">
    <property type="entry name" value="CYCLOINULO-OLIGOSACCHARIDE FRUCTANOTRANSFERASE-RELATED"/>
    <property type="match status" value="1"/>
</dbReference>
<evidence type="ECO:0000256" key="1">
    <source>
        <dbReference type="SAM" id="SignalP"/>
    </source>
</evidence>
<dbReference type="InterPro" id="IPR011444">
    <property type="entry name" value="DUF1549"/>
</dbReference>
<dbReference type="PANTHER" id="PTHR35889:SF3">
    <property type="entry name" value="F-BOX DOMAIN-CONTAINING PROTEIN"/>
    <property type="match status" value="1"/>
</dbReference>
<dbReference type="RefSeq" id="WP_146430896.1">
    <property type="nucleotide sequence ID" value="NZ_SJPF01000002.1"/>
</dbReference>
<gene>
    <name evidence="5" type="ORF">Enr8_19660</name>
</gene>
<keyword evidence="6" id="KW-1185">Reference proteome</keyword>
<sequence precursor="true">MIRVVAPFLVFSLLGGLAVAETPAVDFQRDIRPILSDNCFQCHGPDPLHREADLRLDTAEGAHAAAIVPGEPDESELVARIVSGDADLAMPPHESGKSLSAEQIELLKRWIAAGGKYEAHWAFTPPTRPPVPQVKQAAAVCNPIDAFVFRGLEAEGLAPSAEADRSIWLRRLSLDLIGLPPSIAEVDAFVADKEPGAEQRQIERLLSSPHFGERWGRDWLDAARYADSDGYEKDLPRQNWFYRDWVVAALNRDLPYDQFVVQQIAGDLLPHPNQDQLVATGFLRNSMINEEGGADPEEFRMAAMFDRIDAVGKAVMGLTLQCAQCHTHKYDPLTQREYYGMFAFLNSTHDAIIPTFTPAEAEQIAAIQREIAEIETELKQSDPAWPKRMEDWEQAVAEKTVAWEVLTPGDLPFEGQKFRVLPDQSILSESFAPHSSAPQFTMRTTETQMITALRLELLTHPQLPCHGPGRSLRGTAALTEFDIFAAPANNPGKRTKVKLVAATADVNPAEAPQPDYLINIKTAGGDKRVTGGIEFAIDGDSKTAWTTDNGPGRRNQPRKAVFVFEKPVGYEGGTILTVHPSMRHGGWNSNDKHNCIFGRSRYSITTHGDPKADPLPQQVREILAIPAADRSEAEQQAVFSYFRTTVPEWAEQNARIEALWTSHPEGASQLVLEERDKPRTTSLLNRGDFLSPVEEVKPGVPAFLHDMPAEAGQSRLAFAKWLVDRDAPTTARSIVNRIWQAYFGIGLVETSDDLGSQSTPPSHPELLDWLAVELMENDWSLKHIHRLIVSSYVYRQSSQVTPEKLQRDPYNRLLARGPRFRVPAEIVRDIGLTASGLLSDEIGGPPVYPPAPDFLFQPPASYGPKTWNEDEGGDRYRRALYTFRFRSVPYPMLETFDAEPGNVSCVRRNRSNTPLQALSMLNEPISLEFATALAARTLQDGGDSDEDRLTFAMRCCIARMPKGEEIALLKQMLDKQRARIAAGELKPDEILPGDKSETENAAELAAWTLVARVALSLDETITKE</sequence>
<dbReference type="Pfam" id="PF07587">
    <property type="entry name" value="PSD1"/>
    <property type="match status" value="1"/>
</dbReference>
<evidence type="ECO:0000313" key="6">
    <source>
        <dbReference type="Proteomes" id="UP000318878"/>
    </source>
</evidence>
<feature type="domain" description="DUF1549" evidence="2">
    <location>
        <begin position="143"/>
        <end position="349"/>
    </location>
</feature>
<evidence type="ECO:0000259" key="2">
    <source>
        <dbReference type="Pfam" id="PF07583"/>
    </source>
</evidence>
<protein>
    <submittedName>
        <fullName evidence="5">Planctomycete cytochrome C</fullName>
    </submittedName>
</protein>
<feature type="domain" description="DUF1553" evidence="3">
    <location>
        <begin position="715"/>
        <end position="972"/>
    </location>
</feature>
<comment type="caution">
    <text evidence="5">The sequence shown here is derived from an EMBL/GenBank/DDBJ whole genome shotgun (WGS) entry which is preliminary data.</text>
</comment>
<name>A0A5C5V7R0_9BACT</name>
<feature type="domain" description="Cytochrome C Planctomycete-type" evidence="4">
    <location>
        <begin position="39"/>
        <end position="94"/>
    </location>
</feature>
<evidence type="ECO:0000259" key="4">
    <source>
        <dbReference type="Pfam" id="PF07635"/>
    </source>
</evidence>
<dbReference type="AlphaFoldDB" id="A0A5C5V7R0"/>
<dbReference type="EMBL" id="SJPF01000002">
    <property type="protein sequence ID" value="TWT34556.1"/>
    <property type="molecule type" value="Genomic_DNA"/>
</dbReference>
<dbReference type="InterPro" id="IPR022655">
    <property type="entry name" value="DUF1553"/>
</dbReference>
<dbReference type="SUPFAM" id="SSF46626">
    <property type="entry name" value="Cytochrome c"/>
    <property type="match status" value="1"/>
</dbReference>
<organism evidence="5 6">
    <name type="scientific">Blastopirellula retiformator</name>
    <dbReference type="NCBI Taxonomy" id="2527970"/>
    <lineage>
        <taxon>Bacteria</taxon>
        <taxon>Pseudomonadati</taxon>
        <taxon>Planctomycetota</taxon>
        <taxon>Planctomycetia</taxon>
        <taxon>Pirellulales</taxon>
        <taxon>Pirellulaceae</taxon>
        <taxon>Blastopirellula</taxon>
    </lineage>
</organism>
<dbReference type="GO" id="GO:0020037">
    <property type="term" value="F:heme binding"/>
    <property type="evidence" value="ECO:0007669"/>
    <property type="project" value="InterPro"/>
</dbReference>
<feature type="signal peptide" evidence="1">
    <location>
        <begin position="1"/>
        <end position="20"/>
    </location>
</feature>